<keyword evidence="8" id="KW-1185">Reference proteome</keyword>
<comment type="caution">
    <text evidence="7">The sequence shown here is derived from an EMBL/GenBank/DDBJ whole genome shotgun (WGS) entry which is preliminary data.</text>
</comment>
<evidence type="ECO:0000256" key="2">
    <source>
        <dbReference type="ARBA" id="ARBA00022692"/>
    </source>
</evidence>
<dbReference type="Proteomes" id="UP000179179">
    <property type="component" value="Unassembled WGS sequence"/>
</dbReference>
<dbReference type="GO" id="GO:0071944">
    <property type="term" value="C:cell periphery"/>
    <property type="evidence" value="ECO:0007669"/>
    <property type="project" value="UniProtKB-ARBA"/>
</dbReference>
<evidence type="ECO:0000256" key="3">
    <source>
        <dbReference type="ARBA" id="ARBA00022989"/>
    </source>
</evidence>
<proteinExistence type="predicted"/>
<dbReference type="STRING" id="109264.A0A1F7ZQD4"/>
<keyword evidence="4 6" id="KW-0472">Membrane</keyword>
<protein>
    <submittedName>
        <fullName evidence="7">Uncharacterized protein</fullName>
    </submittedName>
</protein>
<gene>
    <name evidence="7" type="ORF">ABOM_009954</name>
</gene>
<feature type="compositionally biased region" description="Low complexity" evidence="5">
    <location>
        <begin position="93"/>
        <end position="103"/>
    </location>
</feature>
<keyword evidence="2 6" id="KW-0812">Transmembrane</keyword>
<dbReference type="OrthoDB" id="4779287at2759"/>
<organism evidence="7 8">
    <name type="scientific">Aspergillus bombycis</name>
    <dbReference type="NCBI Taxonomy" id="109264"/>
    <lineage>
        <taxon>Eukaryota</taxon>
        <taxon>Fungi</taxon>
        <taxon>Dikarya</taxon>
        <taxon>Ascomycota</taxon>
        <taxon>Pezizomycotina</taxon>
        <taxon>Eurotiomycetes</taxon>
        <taxon>Eurotiomycetidae</taxon>
        <taxon>Eurotiales</taxon>
        <taxon>Aspergillaceae</taxon>
        <taxon>Aspergillus</taxon>
    </lineage>
</organism>
<dbReference type="PANTHER" id="PTHR15549:SF27">
    <property type="entry name" value="CHITIN-BINDING TYPE-1 DOMAIN-CONTAINING PROTEIN"/>
    <property type="match status" value="1"/>
</dbReference>
<dbReference type="AlphaFoldDB" id="A0A1F7ZQD4"/>
<sequence>MAIPDGRGNTYNDRQLTLQHDTFFDVIVPAGLREPFLPSNPYFPTLVSVPTLISSYSKIDTTLKESLHEVTFGDGLLRLSCLWPLDHLFSTVSTTSSTSTTNTAEPTASHTPEPSPQLSSTNTGAIAGGVVGGVAGAAILAALVWFLARRSKVENVVSPTGVPGASGMRTVDHTSKSRGTQVRNLTLHHQSMNYLTVPETDNNRCFLEYLLPLSFEIPTEALIDLACATLVPTSLFVF</sequence>
<feature type="transmembrane region" description="Helical" evidence="6">
    <location>
        <begin position="125"/>
        <end position="148"/>
    </location>
</feature>
<dbReference type="PANTHER" id="PTHR15549">
    <property type="entry name" value="PAIRED IMMUNOGLOBULIN-LIKE TYPE 2 RECEPTOR"/>
    <property type="match status" value="1"/>
</dbReference>
<dbReference type="RefSeq" id="XP_022385381.1">
    <property type="nucleotide sequence ID" value="XM_022537082.1"/>
</dbReference>
<dbReference type="GO" id="GO:0016020">
    <property type="term" value="C:membrane"/>
    <property type="evidence" value="ECO:0007669"/>
    <property type="project" value="UniProtKB-SubCell"/>
</dbReference>
<evidence type="ECO:0000256" key="4">
    <source>
        <dbReference type="ARBA" id="ARBA00023136"/>
    </source>
</evidence>
<dbReference type="InterPro" id="IPR051694">
    <property type="entry name" value="Immunoregulatory_rcpt-like"/>
</dbReference>
<name>A0A1F7ZQD4_9EURO</name>
<evidence type="ECO:0000256" key="1">
    <source>
        <dbReference type="ARBA" id="ARBA00004167"/>
    </source>
</evidence>
<evidence type="ECO:0000313" key="7">
    <source>
        <dbReference type="EMBL" id="OGM41664.1"/>
    </source>
</evidence>
<dbReference type="GeneID" id="34453344"/>
<comment type="subcellular location">
    <subcellularLocation>
        <location evidence="1">Membrane</location>
        <topology evidence="1">Single-pass membrane protein</topology>
    </subcellularLocation>
</comment>
<feature type="compositionally biased region" description="Polar residues" evidence="5">
    <location>
        <begin position="104"/>
        <end position="122"/>
    </location>
</feature>
<dbReference type="EMBL" id="LYCR01000106">
    <property type="protein sequence ID" value="OGM41664.1"/>
    <property type="molecule type" value="Genomic_DNA"/>
</dbReference>
<evidence type="ECO:0000256" key="5">
    <source>
        <dbReference type="SAM" id="MobiDB-lite"/>
    </source>
</evidence>
<keyword evidence="3 6" id="KW-1133">Transmembrane helix</keyword>
<reference evidence="7 8" key="1">
    <citation type="journal article" date="2016" name="Genome Biol. Evol.">
        <title>Draft genome sequence of an aflatoxigenic Aspergillus species, A. bombycis.</title>
        <authorList>
            <person name="Moore G.G."/>
            <person name="Mack B.M."/>
            <person name="Beltz S.B."/>
            <person name="Gilbert M.K."/>
        </authorList>
    </citation>
    <scope>NUCLEOTIDE SEQUENCE [LARGE SCALE GENOMIC DNA]</scope>
    <source>
        <strain evidence="8">NRRL 26010</strain>
    </source>
</reference>
<accession>A0A1F7ZQD4</accession>
<feature type="region of interest" description="Disordered" evidence="5">
    <location>
        <begin position="93"/>
        <end position="122"/>
    </location>
</feature>
<evidence type="ECO:0000313" key="8">
    <source>
        <dbReference type="Proteomes" id="UP000179179"/>
    </source>
</evidence>
<evidence type="ECO:0000256" key="6">
    <source>
        <dbReference type="SAM" id="Phobius"/>
    </source>
</evidence>